<keyword evidence="6" id="KW-0804">Transcription</keyword>
<reference evidence="7" key="1">
    <citation type="journal article" date="2022" name="Int. J. Syst. Evol. Microbiol.">
        <title>Apilactobacillus apisilvae sp. nov., Nicolia spurrieriana gen. nov. sp. nov., Bombilactobacillus folatiphilus sp. nov. and Bombilactobacillus thymidiniphilus sp. nov., four new lactic acid bacterial isolates from stingless bees Tetragonula carbonaria and Austroplebeia australis.</title>
        <authorList>
            <person name="Oliphant S.A."/>
            <person name="Watson-Haigh N.S."/>
            <person name="Sumby K.M."/>
            <person name="Gardner J."/>
            <person name="Groom S."/>
            <person name="Jiranek V."/>
        </authorList>
    </citation>
    <scope>NUCLEOTIDE SEQUENCE</scope>
    <source>
        <strain evidence="7">SG4_D2</strain>
    </source>
</reference>
<protein>
    <submittedName>
        <fullName evidence="7">Transcriptional repressor</fullName>
    </submittedName>
</protein>
<keyword evidence="4" id="KW-0805">Transcription regulation</keyword>
<dbReference type="Gene3D" id="1.10.10.10">
    <property type="entry name" value="Winged helix-like DNA-binding domain superfamily/Winged helix DNA-binding domain"/>
    <property type="match status" value="1"/>
</dbReference>
<evidence type="ECO:0000313" key="8">
    <source>
        <dbReference type="Proteomes" id="UP000831495"/>
    </source>
</evidence>
<keyword evidence="8" id="KW-1185">Reference proteome</keyword>
<dbReference type="RefSeq" id="WP_249513915.1">
    <property type="nucleotide sequence ID" value="NZ_CP093366.1"/>
</dbReference>
<gene>
    <name evidence="7" type="ORF">MOO45_05410</name>
</gene>
<dbReference type="InterPro" id="IPR043135">
    <property type="entry name" value="Fur_C"/>
</dbReference>
<dbReference type="InterPro" id="IPR036390">
    <property type="entry name" value="WH_DNA-bd_sf"/>
</dbReference>
<proteinExistence type="inferred from homology"/>
<evidence type="ECO:0000256" key="4">
    <source>
        <dbReference type="ARBA" id="ARBA00023015"/>
    </source>
</evidence>
<dbReference type="Gene3D" id="3.30.1490.190">
    <property type="match status" value="1"/>
</dbReference>
<evidence type="ECO:0000256" key="5">
    <source>
        <dbReference type="ARBA" id="ARBA00023125"/>
    </source>
</evidence>
<dbReference type="Proteomes" id="UP000831495">
    <property type="component" value="Chromosome"/>
</dbReference>
<evidence type="ECO:0000256" key="6">
    <source>
        <dbReference type="ARBA" id="ARBA00023163"/>
    </source>
</evidence>
<dbReference type="InterPro" id="IPR036388">
    <property type="entry name" value="WH-like_DNA-bd_sf"/>
</dbReference>
<dbReference type="PANTHER" id="PTHR33202">
    <property type="entry name" value="ZINC UPTAKE REGULATION PROTEIN"/>
    <property type="match status" value="1"/>
</dbReference>
<evidence type="ECO:0000313" key="7">
    <source>
        <dbReference type="EMBL" id="UQS81645.1"/>
    </source>
</evidence>
<sequence length="153" mass="18072">MVSEDLKQEFDKEVQRLKYQKVRMTPQRLEILAYMMSHTNHPTAEEVFNDLKTRTSNISIATVYNNLRFLATITPIDELTYDDRSIHFDYYHHEHFHAICTKCGKIYDVNYSDYPLLHRHLKQESGFEISKINLNIQGICKKCQKGVAKEEKS</sequence>
<keyword evidence="5" id="KW-0238">DNA-binding</keyword>
<evidence type="ECO:0000256" key="3">
    <source>
        <dbReference type="ARBA" id="ARBA00022833"/>
    </source>
</evidence>
<dbReference type="InterPro" id="IPR002481">
    <property type="entry name" value="FUR"/>
</dbReference>
<keyword evidence="3" id="KW-0862">Zinc</keyword>
<dbReference type="CDD" id="cd07153">
    <property type="entry name" value="Fur_like"/>
    <property type="match status" value="1"/>
</dbReference>
<dbReference type="SUPFAM" id="SSF46785">
    <property type="entry name" value="Winged helix' DNA-binding domain"/>
    <property type="match status" value="1"/>
</dbReference>
<dbReference type="EMBL" id="CP093366">
    <property type="protein sequence ID" value="UQS81645.1"/>
    <property type="molecule type" value="Genomic_DNA"/>
</dbReference>
<dbReference type="PANTHER" id="PTHR33202:SF8">
    <property type="entry name" value="PEROXIDE-RESPONSIVE REPRESSOR PERR"/>
    <property type="match status" value="1"/>
</dbReference>
<name>A0ABY4P7Q9_9LACO</name>
<evidence type="ECO:0000256" key="2">
    <source>
        <dbReference type="ARBA" id="ARBA00022491"/>
    </source>
</evidence>
<dbReference type="Pfam" id="PF01475">
    <property type="entry name" value="FUR"/>
    <property type="match status" value="1"/>
</dbReference>
<comment type="similarity">
    <text evidence="1">Belongs to the Fur family.</text>
</comment>
<keyword evidence="2" id="KW-0678">Repressor</keyword>
<organism evidence="7 8">
    <name type="scientific">Bombilactobacillus folatiphilus</name>
    <dbReference type="NCBI Taxonomy" id="2923362"/>
    <lineage>
        <taxon>Bacteria</taxon>
        <taxon>Bacillati</taxon>
        <taxon>Bacillota</taxon>
        <taxon>Bacilli</taxon>
        <taxon>Lactobacillales</taxon>
        <taxon>Lactobacillaceae</taxon>
        <taxon>Bombilactobacillus</taxon>
    </lineage>
</organism>
<accession>A0ABY4P7Q9</accession>
<evidence type="ECO:0000256" key="1">
    <source>
        <dbReference type="ARBA" id="ARBA00007957"/>
    </source>
</evidence>